<feature type="chain" id="PRO_5011739340" description="DUF3558 domain-containing protein" evidence="1">
    <location>
        <begin position="20"/>
        <end position="218"/>
    </location>
</feature>
<protein>
    <recommendedName>
        <fullName evidence="4">DUF3558 domain-containing protein</fullName>
    </recommendedName>
</protein>
<accession>A0A1I4FKS9</accession>
<dbReference type="EMBL" id="FOSR01000018">
    <property type="protein sequence ID" value="SFL18512.1"/>
    <property type="molecule type" value="Genomic_DNA"/>
</dbReference>
<name>A0A1I4FKS9_9GAMM</name>
<sequence>MKRVVILVGLVLAATVACARQSASDSSTGTASAGLSPIYSPGKCHFRLKLNGGTVSVHNASSFQSAGYYPPGTENWSVPLLCYAGASQDQIDQQLDAKKINGTWVWYNPGAGNVPENPPFTPEQHFHAYALSGSNWKGTAITYDDTTGDEATRGRNLFFCLVETGGSQVLCGGPIPVRALVDPPSTSTLPKIMAVLKTIEFVDASVGSPTPASAAAAH</sequence>
<keyword evidence="3" id="KW-1185">Reference proteome</keyword>
<dbReference type="PROSITE" id="PS51257">
    <property type="entry name" value="PROKAR_LIPOPROTEIN"/>
    <property type="match status" value="1"/>
</dbReference>
<evidence type="ECO:0000313" key="2">
    <source>
        <dbReference type="EMBL" id="SFL18512.1"/>
    </source>
</evidence>
<dbReference type="AlphaFoldDB" id="A0A1I4FKS9"/>
<organism evidence="2 3">
    <name type="scientific">Rhodanobacter glycinis</name>
    <dbReference type="NCBI Taxonomy" id="582702"/>
    <lineage>
        <taxon>Bacteria</taxon>
        <taxon>Pseudomonadati</taxon>
        <taxon>Pseudomonadota</taxon>
        <taxon>Gammaproteobacteria</taxon>
        <taxon>Lysobacterales</taxon>
        <taxon>Rhodanobacteraceae</taxon>
        <taxon>Rhodanobacter</taxon>
    </lineage>
</organism>
<evidence type="ECO:0000256" key="1">
    <source>
        <dbReference type="SAM" id="SignalP"/>
    </source>
</evidence>
<feature type="signal peptide" evidence="1">
    <location>
        <begin position="1"/>
        <end position="19"/>
    </location>
</feature>
<reference evidence="3" key="1">
    <citation type="submission" date="2016-10" db="EMBL/GenBank/DDBJ databases">
        <authorList>
            <person name="Varghese N."/>
            <person name="Submissions S."/>
        </authorList>
    </citation>
    <scope>NUCLEOTIDE SEQUENCE [LARGE SCALE GENOMIC DNA]</scope>
    <source>
        <strain evidence="3">MO64</strain>
    </source>
</reference>
<dbReference type="Proteomes" id="UP000198725">
    <property type="component" value="Unassembled WGS sequence"/>
</dbReference>
<evidence type="ECO:0000313" key="3">
    <source>
        <dbReference type="Proteomes" id="UP000198725"/>
    </source>
</evidence>
<evidence type="ECO:0008006" key="4">
    <source>
        <dbReference type="Google" id="ProtNLM"/>
    </source>
</evidence>
<proteinExistence type="predicted"/>
<gene>
    <name evidence="2" type="ORF">SAMN05192579_11835</name>
</gene>
<keyword evidence="1" id="KW-0732">Signal</keyword>